<dbReference type="EMBL" id="BLAP01000065">
    <property type="protein sequence ID" value="GET13206.1"/>
    <property type="molecule type" value="Genomic_DNA"/>
</dbReference>
<name>A0A6F9Y6S5_9LACO</name>
<comment type="caution">
    <text evidence="1">The sequence shown here is derived from an EMBL/GenBank/DDBJ whole genome shotgun (WGS) entry which is preliminary data.</text>
</comment>
<reference evidence="1" key="1">
    <citation type="submission" date="2019-10" db="EMBL/GenBank/DDBJ databases">
        <title>Lactobacillus agilis SN811 Whole Genome Sequencing Project.</title>
        <authorList>
            <person name="Suzuki S."/>
            <person name="Endo A."/>
            <person name="Maeno S."/>
            <person name="Shiwa Y."/>
            <person name="Matsutani M."/>
            <person name="Kajikawa A."/>
        </authorList>
    </citation>
    <scope>NUCLEOTIDE SEQUENCE</scope>
    <source>
        <strain evidence="1">SN811</strain>
    </source>
</reference>
<organism evidence="1">
    <name type="scientific">Ligilactobacillus agilis</name>
    <dbReference type="NCBI Taxonomy" id="1601"/>
    <lineage>
        <taxon>Bacteria</taxon>
        <taxon>Bacillati</taxon>
        <taxon>Bacillota</taxon>
        <taxon>Bacilli</taxon>
        <taxon>Lactobacillales</taxon>
        <taxon>Lactobacillaceae</taxon>
        <taxon>Ligilactobacillus</taxon>
    </lineage>
</organism>
<dbReference type="AlphaFoldDB" id="A0A6F9Y6S5"/>
<protein>
    <submittedName>
        <fullName evidence="1">Uncharacterized protein</fullName>
    </submittedName>
</protein>
<dbReference type="Proteomes" id="UP000494160">
    <property type="component" value="Unassembled WGS sequence"/>
</dbReference>
<proteinExistence type="predicted"/>
<sequence>MDWKGLTDRFLLALRVHEELEFKIGSHYWYLGPASDNQGYEDKKGWITYQFYSDDIIYIPSENPKVIMNTKIQGKTLLEHFIEFEGKANNKNESNRFK</sequence>
<evidence type="ECO:0000313" key="1">
    <source>
        <dbReference type="EMBL" id="GET13206.1"/>
    </source>
</evidence>
<accession>A0A6F9Y6S5</accession>
<gene>
    <name evidence="1" type="ORF">SN811_17060</name>
</gene>